<feature type="non-terminal residue" evidence="4">
    <location>
        <position position="350"/>
    </location>
</feature>
<protein>
    <recommendedName>
        <fullName evidence="3">Thioredoxin domain-containing protein</fullName>
    </recommendedName>
</protein>
<dbReference type="GO" id="GO:0015035">
    <property type="term" value="F:protein-disulfide reductase activity"/>
    <property type="evidence" value="ECO:0007669"/>
    <property type="project" value="TreeGrafter"/>
</dbReference>
<dbReference type="Gene3D" id="3.40.30.10">
    <property type="entry name" value="Glutaredoxin"/>
    <property type="match status" value="1"/>
</dbReference>
<dbReference type="EMBL" id="JANBOI010001938">
    <property type="protein sequence ID" value="KAJ1725887.1"/>
    <property type="molecule type" value="Genomic_DNA"/>
</dbReference>
<accession>A0A9W7Y7D5</accession>
<keyword evidence="5" id="KW-1185">Reference proteome</keyword>
<dbReference type="GO" id="GO:0005788">
    <property type="term" value="C:endoplasmic reticulum lumen"/>
    <property type="evidence" value="ECO:0007669"/>
    <property type="project" value="TreeGrafter"/>
</dbReference>
<dbReference type="InterPro" id="IPR013766">
    <property type="entry name" value="Thioredoxin_domain"/>
</dbReference>
<evidence type="ECO:0000256" key="1">
    <source>
        <dbReference type="SAM" id="MobiDB-lite"/>
    </source>
</evidence>
<dbReference type="Pfam" id="PF00085">
    <property type="entry name" value="Thioredoxin"/>
    <property type="match status" value="1"/>
</dbReference>
<dbReference type="Proteomes" id="UP001143981">
    <property type="component" value="Unassembled WGS sequence"/>
</dbReference>
<evidence type="ECO:0000256" key="2">
    <source>
        <dbReference type="SAM" id="SignalP"/>
    </source>
</evidence>
<feature type="region of interest" description="Disordered" evidence="1">
    <location>
        <begin position="327"/>
        <end position="350"/>
    </location>
</feature>
<comment type="caution">
    <text evidence="4">The sequence shown here is derived from an EMBL/GenBank/DDBJ whole genome shotgun (WGS) entry which is preliminary data.</text>
</comment>
<sequence>MKLLLSLALVALAAGPAAGMYGADSAVRRLTPANFDAVLGRTAQPTFVKFYAPWCGHCQSLEPEYERAAARTRGIAKFYAVNCDDEENRGLCARYNIEGFPTLKVFTAKRTKRGRRQAVDYQGRRKASAMAAFARSMLPSLSKKVAVDGLDVFVSTGDLPKAVLVTKRSNASDLWRGIAAHFDRRVQFGHVVDPDTAMLERIGIYGLPAVVVFPTAADPAAFELYTGETNYLSLAKFIHSMVVARKQPKTQQVAQPPHTNSLSVEQITSQTDLEQLCIQADKDSPIPVLCIIGILALDPKFDESQADHALAVKVLENVLAGQQVYSTHTPMADNDPGSNSADADVDKPGD</sequence>
<reference evidence="4" key="1">
    <citation type="submission" date="2022-07" db="EMBL/GenBank/DDBJ databases">
        <title>Phylogenomic reconstructions and comparative analyses of Kickxellomycotina fungi.</title>
        <authorList>
            <person name="Reynolds N.K."/>
            <person name="Stajich J.E."/>
            <person name="Barry K."/>
            <person name="Grigoriev I.V."/>
            <person name="Crous P."/>
            <person name="Smith M.E."/>
        </authorList>
    </citation>
    <scope>NUCLEOTIDE SEQUENCE</scope>
    <source>
        <strain evidence="4">BCRC 34381</strain>
    </source>
</reference>
<dbReference type="InterPro" id="IPR017937">
    <property type="entry name" value="Thioredoxin_CS"/>
</dbReference>
<dbReference type="SUPFAM" id="SSF52833">
    <property type="entry name" value="Thioredoxin-like"/>
    <property type="match status" value="1"/>
</dbReference>
<feature type="signal peptide" evidence="2">
    <location>
        <begin position="1"/>
        <end position="19"/>
    </location>
</feature>
<dbReference type="PANTHER" id="PTHR45815:SF3">
    <property type="entry name" value="PROTEIN DISULFIDE-ISOMERASE A6"/>
    <property type="match status" value="1"/>
</dbReference>
<dbReference type="PROSITE" id="PS00194">
    <property type="entry name" value="THIOREDOXIN_1"/>
    <property type="match status" value="1"/>
</dbReference>
<dbReference type="PANTHER" id="PTHR45815">
    <property type="entry name" value="PROTEIN DISULFIDE-ISOMERASE A6"/>
    <property type="match status" value="1"/>
</dbReference>
<dbReference type="PROSITE" id="PS51352">
    <property type="entry name" value="THIOREDOXIN_2"/>
    <property type="match status" value="1"/>
</dbReference>
<name>A0A9W7Y7D5_9FUNG</name>
<dbReference type="InterPro" id="IPR036249">
    <property type="entry name" value="Thioredoxin-like_sf"/>
</dbReference>
<dbReference type="AlphaFoldDB" id="A0A9W7Y7D5"/>
<dbReference type="OrthoDB" id="74910at2759"/>
<organism evidence="4 5">
    <name type="scientific">Coemansia biformis</name>
    <dbReference type="NCBI Taxonomy" id="1286918"/>
    <lineage>
        <taxon>Eukaryota</taxon>
        <taxon>Fungi</taxon>
        <taxon>Fungi incertae sedis</taxon>
        <taxon>Zoopagomycota</taxon>
        <taxon>Kickxellomycotina</taxon>
        <taxon>Kickxellomycetes</taxon>
        <taxon>Kickxellales</taxon>
        <taxon>Kickxellaceae</taxon>
        <taxon>Coemansia</taxon>
    </lineage>
</organism>
<evidence type="ECO:0000313" key="5">
    <source>
        <dbReference type="Proteomes" id="UP001143981"/>
    </source>
</evidence>
<dbReference type="GO" id="GO:0034976">
    <property type="term" value="P:response to endoplasmic reticulum stress"/>
    <property type="evidence" value="ECO:0007669"/>
    <property type="project" value="TreeGrafter"/>
</dbReference>
<feature type="domain" description="Thioredoxin" evidence="3">
    <location>
        <begin position="9"/>
        <end position="139"/>
    </location>
</feature>
<keyword evidence="2" id="KW-0732">Signal</keyword>
<feature type="chain" id="PRO_5040745488" description="Thioredoxin domain-containing protein" evidence="2">
    <location>
        <begin position="20"/>
        <end position="350"/>
    </location>
</feature>
<proteinExistence type="predicted"/>
<dbReference type="PRINTS" id="PR00421">
    <property type="entry name" value="THIOREDOXIN"/>
</dbReference>
<gene>
    <name evidence="4" type="ORF">LPJ61_005580</name>
</gene>
<evidence type="ECO:0000313" key="4">
    <source>
        <dbReference type="EMBL" id="KAJ1725887.1"/>
    </source>
</evidence>
<evidence type="ECO:0000259" key="3">
    <source>
        <dbReference type="PROSITE" id="PS51352"/>
    </source>
</evidence>